<feature type="transmembrane region" description="Helical" evidence="1">
    <location>
        <begin position="7"/>
        <end position="26"/>
    </location>
</feature>
<evidence type="ECO:0000313" key="3">
    <source>
        <dbReference type="Proteomes" id="UP001152747"/>
    </source>
</evidence>
<organism evidence="2 3">
    <name type="scientific">Caenorhabditis angaria</name>
    <dbReference type="NCBI Taxonomy" id="860376"/>
    <lineage>
        <taxon>Eukaryota</taxon>
        <taxon>Metazoa</taxon>
        <taxon>Ecdysozoa</taxon>
        <taxon>Nematoda</taxon>
        <taxon>Chromadorea</taxon>
        <taxon>Rhabditida</taxon>
        <taxon>Rhabditina</taxon>
        <taxon>Rhabditomorpha</taxon>
        <taxon>Rhabditoidea</taxon>
        <taxon>Rhabditidae</taxon>
        <taxon>Peloderinae</taxon>
        <taxon>Caenorhabditis</taxon>
    </lineage>
</organism>
<keyword evidence="1" id="KW-0472">Membrane</keyword>
<dbReference type="AlphaFoldDB" id="A0A9P1N9E2"/>
<comment type="caution">
    <text evidence="2">The sequence shown here is derived from an EMBL/GenBank/DDBJ whole genome shotgun (WGS) entry which is preliminary data.</text>
</comment>
<protein>
    <submittedName>
        <fullName evidence="2">Uncharacterized protein</fullName>
    </submittedName>
</protein>
<keyword evidence="1" id="KW-0812">Transmembrane</keyword>
<gene>
    <name evidence="2" type="ORF">CAMP_LOCUS15678</name>
</gene>
<proteinExistence type="predicted"/>
<dbReference type="Proteomes" id="UP001152747">
    <property type="component" value="Unassembled WGS sequence"/>
</dbReference>
<dbReference type="EMBL" id="CANHGI010000005">
    <property type="protein sequence ID" value="CAI5453041.1"/>
    <property type="molecule type" value="Genomic_DNA"/>
</dbReference>
<reference evidence="2" key="1">
    <citation type="submission" date="2022-11" db="EMBL/GenBank/DDBJ databases">
        <authorList>
            <person name="Kikuchi T."/>
        </authorList>
    </citation>
    <scope>NUCLEOTIDE SEQUENCE</scope>
    <source>
        <strain evidence="2">PS1010</strain>
    </source>
</reference>
<accession>A0A9P1N9E2</accession>
<evidence type="ECO:0000313" key="2">
    <source>
        <dbReference type="EMBL" id="CAI5453041.1"/>
    </source>
</evidence>
<keyword evidence="1" id="KW-1133">Transmembrane helix</keyword>
<dbReference type="PANTHER" id="PTHR22989:SF8">
    <property type="entry name" value="DUF3485 DOMAIN-CONTAINING PROTEIN"/>
    <property type="match status" value="1"/>
</dbReference>
<name>A0A9P1N9E2_9PELO</name>
<dbReference type="PANTHER" id="PTHR22989">
    <property type="entry name" value="UNCHARACTERIZED DUF13 C.ELEGANS"/>
    <property type="match status" value="1"/>
</dbReference>
<evidence type="ECO:0000256" key="1">
    <source>
        <dbReference type="SAM" id="Phobius"/>
    </source>
</evidence>
<keyword evidence="3" id="KW-1185">Reference proteome</keyword>
<sequence length="306" mass="35863">MMVVARIIPIFLLILILLTIIFFRILNSIDNSGKIDDRSIILKYFEEFQKDGNTWQRNTTPQPKNNFDYFKNLNSYNYSTAAVKCNSTNNVDPKLLRGIKNNHGRCEVVMLVRFWHQPDILWFNYENVMKMCDEESGVRDIQIFPFVSNLGKEENDMKYWVALPKCQIDSNFLIKIGGDSDKSPEESLKIYIPDLQIEYIPKNPENFTDILSEIKEKSNSNSSIIIDMLWISHDSNIEVLELLMDKTIEKMNIVFCQINLEISKEDAEVFESWKSYKMLELPSIILKLKFDRKNGLRCGILRQIDF</sequence>